<evidence type="ECO:0000256" key="1">
    <source>
        <dbReference type="SAM" id="MobiDB-lite"/>
    </source>
</evidence>
<accession>A0A0E9URV7</accession>
<dbReference type="AlphaFoldDB" id="A0A0E9URV7"/>
<feature type="compositionally biased region" description="Polar residues" evidence="1">
    <location>
        <begin position="10"/>
        <end position="50"/>
    </location>
</feature>
<feature type="region of interest" description="Disordered" evidence="1">
    <location>
        <begin position="1"/>
        <end position="50"/>
    </location>
</feature>
<name>A0A0E9URV7_ANGAN</name>
<reference evidence="2" key="1">
    <citation type="submission" date="2014-11" db="EMBL/GenBank/DDBJ databases">
        <authorList>
            <person name="Amaro Gonzalez C."/>
        </authorList>
    </citation>
    <scope>NUCLEOTIDE SEQUENCE</scope>
</reference>
<evidence type="ECO:0000313" key="2">
    <source>
        <dbReference type="EMBL" id="JAH68476.1"/>
    </source>
</evidence>
<dbReference type="EMBL" id="GBXM01040101">
    <property type="protein sequence ID" value="JAH68476.1"/>
    <property type="molecule type" value="Transcribed_RNA"/>
</dbReference>
<proteinExistence type="predicted"/>
<organism evidence="2">
    <name type="scientific">Anguilla anguilla</name>
    <name type="common">European freshwater eel</name>
    <name type="synonym">Muraena anguilla</name>
    <dbReference type="NCBI Taxonomy" id="7936"/>
    <lineage>
        <taxon>Eukaryota</taxon>
        <taxon>Metazoa</taxon>
        <taxon>Chordata</taxon>
        <taxon>Craniata</taxon>
        <taxon>Vertebrata</taxon>
        <taxon>Euteleostomi</taxon>
        <taxon>Actinopterygii</taxon>
        <taxon>Neopterygii</taxon>
        <taxon>Teleostei</taxon>
        <taxon>Anguilliformes</taxon>
        <taxon>Anguillidae</taxon>
        <taxon>Anguilla</taxon>
    </lineage>
</organism>
<reference evidence="2" key="2">
    <citation type="journal article" date="2015" name="Fish Shellfish Immunol.">
        <title>Early steps in the European eel (Anguilla anguilla)-Vibrio vulnificus interaction in the gills: Role of the RtxA13 toxin.</title>
        <authorList>
            <person name="Callol A."/>
            <person name="Pajuelo D."/>
            <person name="Ebbesson L."/>
            <person name="Teles M."/>
            <person name="MacKenzie S."/>
            <person name="Amaro C."/>
        </authorList>
    </citation>
    <scope>NUCLEOTIDE SEQUENCE</scope>
</reference>
<protein>
    <submittedName>
        <fullName evidence="2">Uncharacterized protein</fullName>
    </submittedName>
</protein>
<sequence length="50" mass="5564">MHFKLPGSARPSTRSQHHQSGQQNQRTHVLTQPKISSDRTAALSSPPTSW</sequence>